<accession>A0A0M6WRS1</accession>
<evidence type="ECO:0000313" key="2">
    <source>
        <dbReference type="Proteomes" id="UP000049472"/>
    </source>
</evidence>
<dbReference type="Proteomes" id="UP000049472">
    <property type="component" value="Unassembled WGS sequence"/>
</dbReference>
<reference evidence="2" key="1">
    <citation type="submission" date="2015-05" db="EMBL/GenBank/DDBJ databases">
        <authorList>
            <consortium name="Pathogen Informatics"/>
        </authorList>
    </citation>
    <scope>NUCLEOTIDE SEQUENCE [LARGE SCALE GENOMIC DNA]</scope>
    <source>
        <strain evidence="2">T1-815</strain>
    </source>
</reference>
<organism evidence="1 2">
    <name type="scientific">Agathobacter rectalis</name>
    <dbReference type="NCBI Taxonomy" id="39491"/>
    <lineage>
        <taxon>Bacteria</taxon>
        <taxon>Bacillati</taxon>
        <taxon>Bacillota</taxon>
        <taxon>Clostridia</taxon>
        <taxon>Lachnospirales</taxon>
        <taxon>Lachnospiraceae</taxon>
        <taxon>Agathobacter</taxon>
    </lineage>
</organism>
<dbReference type="RefSeq" id="WP_003506140.1">
    <property type="nucleotide sequence ID" value="NZ_CVRQ01000025.1"/>
</dbReference>
<sequence length="94" mass="11062">MTVKDIMTLLESPDRVRVIKDGEEIYNQYFANMEVDKDIVAQIGDAEVKRFRAIPEITHRKYKERGLIAPMKPEETPDYSFRDLQLCIYHTITI</sequence>
<proteinExistence type="predicted"/>
<dbReference type="AlphaFoldDB" id="A0A0M6WRS1"/>
<gene>
    <name evidence="1" type="ORF">T1815_23211</name>
</gene>
<dbReference type="EMBL" id="CVRQ01000025">
    <property type="protein sequence ID" value="CRL40325.1"/>
    <property type="molecule type" value="Genomic_DNA"/>
</dbReference>
<protein>
    <submittedName>
        <fullName evidence="1">Uncharacterized protein</fullName>
    </submittedName>
</protein>
<evidence type="ECO:0000313" key="1">
    <source>
        <dbReference type="EMBL" id="CRL40325.1"/>
    </source>
</evidence>
<keyword evidence="2" id="KW-1185">Reference proteome</keyword>
<name>A0A0M6WRS1_9FIRM</name>